<keyword evidence="1" id="KW-0808">Transferase</keyword>
<evidence type="ECO:0000256" key="1">
    <source>
        <dbReference type="ARBA" id="ARBA00022679"/>
    </source>
</evidence>
<feature type="non-terminal residue" evidence="4">
    <location>
        <position position="164"/>
    </location>
</feature>
<dbReference type="PANTHER" id="PTHR32282">
    <property type="entry name" value="BINDING PROTEIN TRANSPEPTIDASE, PUTATIVE-RELATED"/>
    <property type="match status" value="1"/>
</dbReference>
<keyword evidence="2" id="KW-0812">Transmembrane</keyword>
<evidence type="ECO:0000256" key="2">
    <source>
        <dbReference type="SAM" id="Phobius"/>
    </source>
</evidence>
<dbReference type="Gene3D" id="1.10.3810.10">
    <property type="entry name" value="Biosynthetic peptidoglycan transglycosylase-like"/>
    <property type="match status" value="1"/>
</dbReference>
<dbReference type="PANTHER" id="PTHR32282:SF15">
    <property type="entry name" value="PENICILLIN-BINDING PROTEIN 1C"/>
    <property type="match status" value="1"/>
</dbReference>
<gene>
    <name evidence="4" type="ORF">E3J38_09105</name>
</gene>
<organism evidence="4 5">
    <name type="scientific">candidate division TA06 bacterium</name>
    <dbReference type="NCBI Taxonomy" id="2250710"/>
    <lineage>
        <taxon>Bacteria</taxon>
        <taxon>Bacteria division TA06</taxon>
    </lineage>
</organism>
<dbReference type="InterPro" id="IPR001264">
    <property type="entry name" value="Glyco_trans_51"/>
</dbReference>
<dbReference type="InterPro" id="IPR023346">
    <property type="entry name" value="Lysozyme-like_dom_sf"/>
</dbReference>
<proteinExistence type="predicted"/>
<keyword evidence="2" id="KW-0472">Membrane</keyword>
<dbReference type="AlphaFoldDB" id="A0A523XFH6"/>
<sequence>MNRLKFWKSKPLRISASVIGGFVLLVVLLDLLGRVFFPLPEKRLFPPASVLILDRQEKPLRIFTSTDDMWRISAPLSEVSPHLTNAVVTVEDRWFRYHFGVNPFSLIRAAITNMKAGKIVTGGSTLTMQIARLMEPKPRTLKSKMIEAIRAVQLEMAYSKNDIL</sequence>
<dbReference type="GO" id="GO:0008955">
    <property type="term" value="F:peptidoglycan glycosyltransferase activity"/>
    <property type="evidence" value="ECO:0007669"/>
    <property type="project" value="TreeGrafter"/>
</dbReference>
<comment type="caution">
    <text evidence="4">The sequence shown here is derived from an EMBL/GenBank/DDBJ whole genome shotgun (WGS) entry which is preliminary data.</text>
</comment>
<name>A0A523XFH6_UNCT6</name>
<evidence type="ECO:0000313" key="5">
    <source>
        <dbReference type="Proteomes" id="UP000315534"/>
    </source>
</evidence>
<feature type="transmembrane region" description="Helical" evidence="2">
    <location>
        <begin position="12"/>
        <end position="37"/>
    </location>
</feature>
<dbReference type="GO" id="GO:0009252">
    <property type="term" value="P:peptidoglycan biosynthetic process"/>
    <property type="evidence" value="ECO:0007669"/>
    <property type="project" value="TreeGrafter"/>
</dbReference>
<accession>A0A523XFH6</accession>
<dbReference type="Pfam" id="PF00912">
    <property type="entry name" value="Transgly"/>
    <property type="match status" value="1"/>
</dbReference>
<dbReference type="GO" id="GO:0030288">
    <property type="term" value="C:outer membrane-bounded periplasmic space"/>
    <property type="evidence" value="ECO:0007669"/>
    <property type="project" value="TreeGrafter"/>
</dbReference>
<protein>
    <submittedName>
        <fullName evidence="4">Penicillin-binding protein 1C</fullName>
    </submittedName>
</protein>
<feature type="domain" description="Glycosyl transferase family 51" evidence="3">
    <location>
        <begin position="67"/>
        <end position="164"/>
    </location>
</feature>
<dbReference type="InterPro" id="IPR050396">
    <property type="entry name" value="Glycosyltr_51/Transpeptidase"/>
</dbReference>
<keyword evidence="2" id="KW-1133">Transmembrane helix</keyword>
<dbReference type="Proteomes" id="UP000315534">
    <property type="component" value="Unassembled WGS sequence"/>
</dbReference>
<reference evidence="4 5" key="1">
    <citation type="submission" date="2019-03" db="EMBL/GenBank/DDBJ databases">
        <title>Metabolic potential of uncultured bacteria and archaea associated with petroleum seepage in deep-sea sediments.</title>
        <authorList>
            <person name="Dong X."/>
            <person name="Hubert C."/>
        </authorList>
    </citation>
    <scope>NUCLEOTIDE SEQUENCE [LARGE SCALE GENOMIC DNA]</scope>
    <source>
        <strain evidence="4">E29_bin36</strain>
    </source>
</reference>
<evidence type="ECO:0000313" key="4">
    <source>
        <dbReference type="EMBL" id="TET78020.1"/>
    </source>
</evidence>
<dbReference type="InterPro" id="IPR036950">
    <property type="entry name" value="PBP_transglycosylase"/>
</dbReference>
<dbReference type="EMBL" id="SOIP01000523">
    <property type="protein sequence ID" value="TET78020.1"/>
    <property type="molecule type" value="Genomic_DNA"/>
</dbReference>
<dbReference type="SUPFAM" id="SSF53955">
    <property type="entry name" value="Lysozyme-like"/>
    <property type="match status" value="1"/>
</dbReference>
<evidence type="ECO:0000259" key="3">
    <source>
        <dbReference type="Pfam" id="PF00912"/>
    </source>
</evidence>